<keyword evidence="1" id="KW-0687">Ribonucleoprotein</keyword>
<dbReference type="Pfam" id="PF10245">
    <property type="entry name" value="MRP-S22"/>
    <property type="match status" value="1"/>
</dbReference>
<protein>
    <submittedName>
        <fullName evidence="1">28S ribosomal protein S22, mitochondrial</fullName>
    </submittedName>
</protein>
<evidence type="ECO:0000313" key="1">
    <source>
        <dbReference type="EMBL" id="PFX23847.1"/>
    </source>
</evidence>
<dbReference type="Proteomes" id="UP000225706">
    <property type="component" value="Unassembled WGS sequence"/>
</dbReference>
<keyword evidence="2" id="KW-1185">Reference proteome</keyword>
<dbReference type="GO" id="GO:0005763">
    <property type="term" value="C:mitochondrial small ribosomal subunit"/>
    <property type="evidence" value="ECO:0007669"/>
    <property type="project" value="TreeGrafter"/>
</dbReference>
<dbReference type="STRING" id="50429.A0A2B4S5G9"/>
<comment type="caution">
    <text evidence="1">The sequence shown here is derived from an EMBL/GenBank/DDBJ whole genome shotgun (WGS) entry which is preliminary data.</text>
</comment>
<evidence type="ECO:0000313" key="2">
    <source>
        <dbReference type="Proteomes" id="UP000225706"/>
    </source>
</evidence>
<keyword evidence="1" id="KW-0689">Ribosomal protein</keyword>
<dbReference type="OrthoDB" id="10052321at2759"/>
<organism evidence="1 2">
    <name type="scientific">Stylophora pistillata</name>
    <name type="common">Smooth cauliflower coral</name>
    <dbReference type="NCBI Taxonomy" id="50429"/>
    <lineage>
        <taxon>Eukaryota</taxon>
        <taxon>Metazoa</taxon>
        <taxon>Cnidaria</taxon>
        <taxon>Anthozoa</taxon>
        <taxon>Hexacorallia</taxon>
        <taxon>Scleractinia</taxon>
        <taxon>Astrocoeniina</taxon>
        <taxon>Pocilloporidae</taxon>
        <taxon>Stylophora</taxon>
    </lineage>
</organism>
<dbReference type="InterPro" id="IPR019374">
    <property type="entry name" value="Ribosomal_mS22"/>
</dbReference>
<name>A0A2B4S5G9_STYPI</name>
<dbReference type="PANTHER" id="PTHR13071:SF4">
    <property type="entry name" value="SMALL RIBOSOMAL SUBUNIT PROTEIN MS22"/>
    <property type="match status" value="1"/>
</dbReference>
<dbReference type="PANTHER" id="PTHR13071">
    <property type="entry name" value="MITOCHONDRIAL 28S RIBOSOMAL PROTEIN S22"/>
    <property type="match status" value="1"/>
</dbReference>
<dbReference type="AlphaFoldDB" id="A0A2B4S5G9"/>
<proteinExistence type="predicted"/>
<dbReference type="EMBL" id="LSMT01000194">
    <property type="protein sequence ID" value="PFX23847.1"/>
    <property type="molecule type" value="Genomic_DNA"/>
</dbReference>
<accession>A0A2B4S5G9</accession>
<dbReference type="GO" id="GO:0003735">
    <property type="term" value="F:structural constituent of ribosome"/>
    <property type="evidence" value="ECO:0007669"/>
    <property type="project" value="TreeGrafter"/>
</dbReference>
<sequence length="343" mass="40308">MRSRIKMAAKIAASCGQFRAVKFPFRWLVLRTFCSGEAFENKGNTTSFFNPEIQSLLKKLTGRNLDKIYAVRKGELEVPSYKLMTDAEYLEVQRKNEEEAEAMLEMPPVMDEREEIDEIIEENEELAQFSESNYVFTDISTSESDRTRSITVREPRGRLRKAVWDERDRLNFIYFPKPGRQYEIPELLTDEGMQTVFQQNRHEDVLDLACVQFEPDSADYIRIHHRTYEDLLKSKKYDILRSTRHYGGLLYYLATQQKINQLLNDMMDMEQWDDCVDLAKLYILCHPKDEIATRSEKNNLIGFSLLRAFLRECATQEMLKKLEDHMEHLTEEQNMGTSSNSVN</sequence>
<gene>
    <name evidence="1" type="primary">MRPS22</name>
    <name evidence="1" type="ORF">AWC38_SpisGene11564</name>
</gene>
<reference evidence="2" key="1">
    <citation type="journal article" date="2017" name="bioRxiv">
        <title>Comparative analysis of the genomes of Stylophora pistillata and Acropora digitifera provides evidence for extensive differences between species of corals.</title>
        <authorList>
            <person name="Voolstra C.R."/>
            <person name="Li Y."/>
            <person name="Liew Y.J."/>
            <person name="Baumgarten S."/>
            <person name="Zoccola D."/>
            <person name="Flot J.-F."/>
            <person name="Tambutte S."/>
            <person name="Allemand D."/>
            <person name="Aranda M."/>
        </authorList>
    </citation>
    <scope>NUCLEOTIDE SEQUENCE [LARGE SCALE GENOMIC DNA]</scope>
</reference>